<feature type="domain" description="RNA polymerase sigma-70 region 2" evidence="2">
    <location>
        <begin position="27"/>
        <end position="89"/>
    </location>
</feature>
<dbReference type="InterPro" id="IPR014284">
    <property type="entry name" value="RNA_pol_sigma-70_dom"/>
</dbReference>
<dbReference type="Gene3D" id="1.10.1740.10">
    <property type="match status" value="1"/>
</dbReference>
<protein>
    <recommendedName>
        <fullName evidence="2">RNA polymerase sigma-70 region 2 domain-containing protein</fullName>
    </recommendedName>
</protein>
<accession>A0ABT3DQ77</accession>
<dbReference type="EMBL" id="JANFWR010000001">
    <property type="protein sequence ID" value="MCW0397454.1"/>
    <property type="molecule type" value="Genomic_DNA"/>
</dbReference>
<dbReference type="InterPro" id="IPR013325">
    <property type="entry name" value="RNA_pol_sigma_r2"/>
</dbReference>
<name>A0ABT3DQ77_9XANT</name>
<dbReference type="Proteomes" id="UP001320843">
    <property type="component" value="Unassembled WGS sequence"/>
</dbReference>
<dbReference type="InterPro" id="IPR052704">
    <property type="entry name" value="ECF_Sigma-70_Domain"/>
</dbReference>
<keyword evidence="4" id="KW-1185">Reference proteome</keyword>
<sequence>MVGVPPNERRGCDVTSPTDTPTPADGEALRRQLLALAHRWLGQGQDAEDLVQETYLRAAQGPLPANGGDAWMTTVLRHLCIDRLRRRARYRSVLERAAQDPALLEAGPTQEPAQHALHRDAVAQALAHLVRTLPPGDVALVLLAEAFDFRHAELAALSARSESASRQHLRRLLQRVRVAPPETPARPAAAPREDEGCLLALCHHALLHGDPAGLVATLRAARPQTLLASAFPATATAAAPAHAAPGIAPVYAQPLQQHGQLGLLIRNSDGVPTWLPLCELTDAPCMA</sequence>
<feature type="region of interest" description="Disordered" evidence="1">
    <location>
        <begin position="1"/>
        <end position="25"/>
    </location>
</feature>
<gene>
    <name evidence="3" type="ORF">NB700_000010</name>
</gene>
<proteinExistence type="predicted"/>
<dbReference type="NCBIfam" id="TIGR02937">
    <property type="entry name" value="sigma70-ECF"/>
    <property type="match status" value="1"/>
</dbReference>
<comment type="caution">
    <text evidence="3">The sequence shown here is derived from an EMBL/GenBank/DDBJ whole genome shotgun (WGS) entry which is preliminary data.</text>
</comment>
<dbReference type="PANTHER" id="PTHR30173">
    <property type="entry name" value="SIGMA 19 FACTOR"/>
    <property type="match status" value="1"/>
</dbReference>
<reference evidence="3 4" key="1">
    <citation type="submission" date="2022-06" db="EMBL/GenBank/DDBJ databases">
        <title>Dynamics of rice microbiomes reveals core vertical transmitted seed endophytes.</title>
        <authorList>
            <person name="Liao K."/>
            <person name="Zhang X."/>
        </authorList>
    </citation>
    <scope>NUCLEOTIDE SEQUENCE [LARGE SCALE GENOMIC DNA]</scope>
    <source>
        <strain evidence="3 4">YT10-10-1</strain>
    </source>
</reference>
<evidence type="ECO:0000313" key="4">
    <source>
        <dbReference type="Proteomes" id="UP001320843"/>
    </source>
</evidence>
<evidence type="ECO:0000259" key="2">
    <source>
        <dbReference type="Pfam" id="PF04542"/>
    </source>
</evidence>
<dbReference type="InterPro" id="IPR007627">
    <property type="entry name" value="RNA_pol_sigma70_r2"/>
</dbReference>
<evidence type="ECO:0000256" key="1">
    <source>
        <dbReference type="SAM" id="MobiDB-lite"/>
    </source>
</evidence>
<dbReference type="PANTHER" id="PTHR30173:SF36">
    <property type="entry name" value="ECF RNA POLYMERASE SIGMA FACTOR SIGJ"/>
    <property type="match status" value="1"/>
</dbReference>
<dbReference type="SUPFAM" id="SSF88946">
    <property type="entry name" value="Sigma2 domain of RNA polymerase sigma factors"/>
    <property type="match status" value="1"/>
</dbReference>
<organism evidence="3 4">
    <name type="scientific">Xanthomonas sacchari</name>
    <dbReference type="NCBI Taxonomy" id="56458"/>
    <lineage>
        <taxon>Bacteria</taxon>
        <taxon>Pseudomonadati</taxon>
        <taxon>Pseudomonadota</taxon>
        <taxon>Gammaproteobacteria</taxon>
        <taxon>Lysobacterales</taxon>
        <taxon>Lysobacteraceae</taxon>
        <taxon>Xanthomonas</taxon>
    </lineage>
</organism>
<evidence type="ECO:0000313" key="3">
    <source>
        <dbReference type="EMBL" id="MCW0397454.1"/>
    </source>
</evidence>
<dbReference type="Pfam" id="PF04542">
    <property type="entry name" value="Sigma70_r2"/>
    <property type="match status" value="1"/>
</dbReference>